<dbReference type="EMBL" id="JACRIW010000055">
    <property type="protein sequence ID" value="MBI5169494.1"/>
    <property type="molecule type" value="Genomic_DNA"/>
</dbReference>
<evidence type="ECO:0000313" key="5">
    <source>
        <dbReference type="Proteomes" id="UP000696931"/>
    </source>
</evidence>
<dbReference type="PANTHER" id="PTHR12558:SF13">
    <property type="entry name" value="CELL DIVISION CYCLE PROTEIN 27 HOMOLOG"/>
    <property type="match status" value="1"/>
</dbReference>
<reference evidence="4" key="1">
    <citation type="submission" date="2020-07" db="EMBL/GenBank/DDBJ databases">
        <title>Huge and variable diversity of episymbiotic CPR bacteria and DPANN archaea in groundwater ecosystems.</title>
        <authorList>
            <person name="He C.Y."/>
            <person name="Keren R."/>
            <person name="Whittaker M."/>
            <person name="Farag I.F."/>
            <person name="Doudna J."/>
            <person name="Cate J.H.D."/>
            <person name="Banfield J.F."/>
        </authorList>
    </citation>
    <scope>NUCLEOTIDE SEQUENCE</scope>
    <source>
        <strain evidence="4">NC_groundwater_1813_Pr3_B-0.1um_71_17</strain>
    </source>
</reference>
<keyword evidence="1" id="KW-0802">TPR repeat</keyword>
<evidence type="ECO:0000256" key="1">
    <source>
        <dbReference type="PROSITE-ProRule" id="PRU00339"/>
    </source>
</evidence>
<gene>
    <name evidence="4" type="ORF">HZA61_08405</name>
</gene>
<dbReference type="AlphaFoldDB" id="A0A933SGH6"/>
<feature type="region of interest" description="Disordered" evidence="2">
    <location>
        <begin position="52"/>
        <end position="71"/>
    </location>
</feature>
<dbReference type="PANTHER" id="PTHR12558">
    <property type="entry name" value="CELL DIVISION CYCLE 16,23,27"/>
    <property type="match status" value="1"/>
</dbReference>
<comment type="caution">
    <text evidence="4">The sequence shown here is derived from an EMBL/GenBank/DDBJ whole genome shotgun (WGS) entry which is preliminary data.</text>
</comment>
<name>A0A933SGH6_UNCEI</name>
<feature type="signal peptide" evidence="3">
    <location>
        <begin position="1"/>
        <end position="32"/>
    </location>
</feature>
<proteinExistence type="predicted"/>
<evidence type="ECO:0000313" key="4">
    <source>
        <dbReference type="EMBL" id="MBI5169494.1"/>
    </source>
</evidence>
<dbReference type="InterPro" id="IPR011990">
    <property type="entry name" value="TPR-like_helical_dom_sf"/>
</dbReference>
<feature type="chain" id="PRO_5037529048" evidence="3">
    <location>
        <begin position="33"/>
        <end position="422"/>
    </location>
</feature>
<feature type="repeat" description="TPR" evidence="1">
    <location>
        <begin position="144"/>
        <end position="177"/>
    </location>
</feature>
<feature type="repeat" description="TPR" evidence="1">
    <location>
        <begin position="212"/>
        <end position="245"/>
    </location>
</feature>
<protein>
    <submittedName>
        <fullName evidence="4">Tetratricopeptide repeat protein</fullName>
    </submittedName>
</protein>
<dbReference type="Pfam" id="PF13432">
    <property type="entry name" value="TPR_16"/>
    <property type="match status" value="3"/>
</dbReference>
<dbReference type="InterPro" id="IPR019734">
    <property type="entry name" value="TPR_rpt"/>
</dbReference>
<keyword evidence="3" id="KW-0732">Signal</keyword>
<accession>A0A933SGH6</accession>
<dbReference type="Gene3D" id="1.25.40.10">
    <property type="entry name" value="Tetratricopeptide repeat domain"/>
    <property type="match status" value="2"/>
</dbReference>
<dbReference type="PROSITE" id="PS50005">
    <property type="entry name" value="TPR"/>
    <property type="match status" value="3"/>
</dbReference>
<dbReference type="SMART" id="SM00028">
    <property type="entry name" value="TPR"/>
    <property type="match status" value="6"/>
</dbReference>
<dbReference type="SUPFAM" id="SSF48452">
    <property type="entry name" value="TPR-like"/>
    <property type="match status" value="2"/>
</dbReference>
<sequence length="422" mass="46137">MHTFRSLCLPAALAAAATFALSLALAPAPAHAESPTFFVPARPDSSVDISSPAAPLLLPGRSQPEEAPAKSRQQAALEKFQLALSLEAQRAPAAAIAAYRSAVKLDSTIAQAHYRMGMLYAGVGQHRAAATEFAAEIVHHPGDRSAARMLGLALAQDGDTLHALQQLRRLVQLEPKDAEAWRALGFALSVAERPADGERAFRRSLALRPEDGPTWRDLGALLAATRRDEEARKAYRKAAAYDPRDAASLVNLGNLERRAKRPEAALAAYREAEQRDSTQTLAYRAQVQVLIELKRELEAGAVFRRWLAVYPDETATRVEAIQLYQGLGRQDIALELARDGIRRAPDSGEARLAYGMALHSSGQERDALEELRRAESWLKKPEQRLRVGALIRSLRADAPDSLRAVFEADSAKYERAPRGDGR</sequence>
<evidence type="ECO:0000256" key="2">
    <source>
        <dbReference type="SAM" id="MobiDB-lite"/>
    </source>
</evidence>
<organism evidence="4 5">
    <name type="scientific">Eiseniibacteriota bacterium</name>
    <dbReference type="NCBI Taxonomy" id="2212470"/>
    <lineage>
        <taxon>Bacteria</taxon>
        <taxon>Candidatus Eiseniibacteriota</taxon>
    </lineage>
</organism>
<feature type="repeat" description="TPR" evidence="1">
    <location>
        <begin position="178"/>
        <end position="211"/>
    </location>
</feature>
<evidence type="ECO:0000256" key="3">
    <source>
        <dbReference type="SAM" id="SignalP"/>
    </source>
</evidence>
<dbReference type="Proteomes" id="UP000696931">
    <property type="component" value="Unassembled WGS sequence"/>
</dbReference>